<keyword evidence="3" id="KW-1185">Reference proteome</keyword>
<accession>A0ABU6USH5</accession>
<dbReference type="Proteomes" id="UP001341840">
    <property type="component" value="Unassembled WGS sequence"/>
</dbReference>
<gene>
    <name evidence="2" type="ORF">PIB30_088027</name>
</gene>
<protein>
    <submittedName>
        <fullName evidence="2">Uncharacterized protein</fullName>
    </submittedName>
</protein>
<comment type="caution">
    <text evidence="2">The sequence shown here is derived from an EMBL/GenBank/DDBJ whole genome shotgun (WGS) entry which is preliminary data.</text>
</comment>
<sequence length="59" mass="6550">MQKPTDECSADVDKVKLLQLLEQGMKSDGDKERWWGGESDYGGAPRCHGCLGEHKSERG</sequence>
<feature type="compositionally biased region" description="Basic and acidic residues" evidence="1">
    <location>
        <begin position="26"/>
        <end position="35"/>
    </location>
</feature>
<evidence type="ECO:0000256" key="1">
    <source>
        <dbReference type="SAM" id="MobiDB-lite"/>
    </source>
</evidence>
<proteinExistence type="predicted"/>
<feature type="region of interest" description="Disordered" evidence="1">
    <location>
        <begin position="26"/>
        <end position="59"/>
    </location>
</feature>
<evidence type="ECO:0000313" key="3">
    <source>
        <dbReference type="Proteomes" id="UP001341840"/>
    </source>
</evidence>
<reference evidence="2 3" key="1">
    <citation type="journal article" date="2023" name="Plants (Basel)">
        <title>Bridging the Gap: Combining Genomics and Transcriptomics Approaches to Understand Stylosanthes scabra, an Orphan Legume from the Brazilian Caatinga.</title>
        <authorList>
            <person name="Ferreira-Neto J.R.C."/>
            <person name="da Silva M.D."/>
            <person name="Binneck E."/>
            <person name="de Melo N.F."/>
            <person name="da Silva R.H."/>
            <person name="de Melo A.L.T.M."/>
            <person name="Pandolfi V."/>
            <person name="Bustamante F.O."/>
            <person name="Brasileiro-Vidal A.C."/>
            <person name="Benko-Iseppon A.M."/>
        </authorList>
    </citation>
    <scope>NUCLEOTIDE SEQUENCE [LARGE SCALE GENOMIC DNA]</scope>
    <source>
        <tissue evidence="2">Leaves</tissue>
    </source>
</reference>
<name>A0ABU6USH5_9FABA</name>
<dbReference type="EMBL" id="JASCZI010122407">
    <property type="protein sequence ID" value="MED6164265.1"/>
    <property type="molecule type" value="Genomic_DNA"/>
</dbReference>
<evidence type="ECO:0000313" key="2">
    <source>
        <dbReference type="EMBL" id="MED6164265.1"/>
    </source>
</evidence>
<organism evidence="2 3">
    <name type="scientific">Stylosanthes scabra</name>
    <dbReference type="NCBI Taxonomy" id="79078"/>
    <lineage>
        <taxon>Eukaryota</taxon>
        <taxon>Viridiplantae</taxon>
        <taxon>Streptophyta</taxon>
        <taxon>Embryophyta</taxon>
        <taxon>Tracheophyta</taxon>
        <taxon>Spermatophyta</taxon>
        <taxon>Magnoliopsida</taxon>
        <taxon>eudicotyledons</taxon>
        <taxon>Gunneridae</taxon>
        <taxon>Pentapetalae</taxon>
        <taxon>rosids</taxon>
        <taxon>fabids</taxon>
        <taxon>Fabales</taxon>
        <taxon>Fabaceae</taxon>
        <taxon>Papilionoideae</taxon>
        <taxon>50 kb inversion clade</taxon>
        <taxon>dalbergioids sensu lato</taxon>
        <taxon>Dalbergieae</taxon>
        <taxon>Pterocarpus clade</taxon>
        <taxon>Stylosanthes</taxon>
    </lineage>
</organism>